<gene>
    <name evidence="1" type="ORF">J5A65_10830</name>
</gene>
<evidence type="ECO:0008006" key="3">
    <source>
        <dbReference type="Google" id="ProtNLM"/>
    </source>
</evidence>
<dbReference type="RefSeq" id="WP_212321872.1">
    <property type="nucleotide sequence ID" value="NZ_AP024463.1"/>
</dbReference>
<evidence type="ECO:0000313" key="1">
    <source>
        <dbReference type="EMBL" id="QUC07425.1"/>
    </source>
</evidence>
<dbReference type="EMBL" id="CP072384">
    <property type="protein sequence ID" value="QUC07425.1"/>
    <property type="molecule type" value="Genomic_DNA"/>
</dbReference>
<name>A0ABX7Y3I6_9ACTN</name>
<sequence length="272" mass="30914">MGNTDGWLEKSRVLEYTDEPAKKYIAPRGEINISRLAALPALAMPELHDENSPQVAHIGHVESLKESGRKYLFRFVPSPYFHPIPSEQVEARALDLNIDSDGWEFRRTHWAVKGADLFHALGPLLIPSLQPTVFRFPTDELCEDSVSVMMPFGKEFEAVYETLRGAAEDNDLPCVRADEIWHESAIINDIARLIYKSRVVVADLTGRNANVFYEAGIAHTLGREVVLVTQNPNDIPFDLRHLRYIHYLANDQGLKKLREDLSRRLHALFTNS</sequence>
<keyword evidence="2" id="KW-1185">Reference proteome</keyword>
<reference evidence="1 2" key="1">
    <citation type="submission" date="2021-03" db="EMBL/GenBank/DDBJ databases">
        <title>Human Oral Microbial Genomes.</title>
        <authorList>
            <person name="Johnston C.D."/>
            <person name="Chen T."/>
            <person name="Dewhirst F.E."/>
        </authorList>
    </citation>
    <scope>NUCLEOTIDE SEQUENCE [LARGE SCALE GENOMIC DNA]</scope>
    <source>
        <strain evidence="1 2">DSMZ 100122</strain>
    </source>
</reference>
<dbReference type="Proteomes" id="UP000678513">
    <property type="component" value="Chromosome"/>
</dbReference>
<dbReference type="Gene3D" id="3.40.50.450">
    <property type="match status" value="1"/>
</dbReference>
<evidence type="ECO:0000313" key="2">
    <source>
        <dbReference type="Proteomes" id="UP000678513"/>
    </source>
</evidence>
<protein>
    <recommendedName>
        <fullName evidence="3">Nucleoside 2-deoxyribosyltransferase</fullName>
    </recommendedName>
</protein>
<organism evidence="1 2">
    <name type="scientific">Arachnia rubra</name>
    <dbReference type="NCBI Taxonomy" id="1547448"/>
    <lineage>
        <taxon>Bacteria</taxon>
        <taxon>Bacillati</taxon>
        <taxon>Actinomycetota</taxon>
        <taxon>Actinomycetes</taxon>
        <taxon>Propionibacteriales</taxon>
        <taxon>Propionibacteriaceae</taxon>
        <taxon>Arachnia</taxon>
    </lineage>
</organism>
<accession>A0ABX7Y3I6</accession>
<proteinExistence type="predicted"/>